<dbReference type="InterPro" id="IPR035398">
    <property type="entry name" value="Bac_rhamnosid_C"/>
</dbReference>
<accession>A0A1A9I6I8</accession>
<feature type="signal peptide" evidence="4">
    <location>
        <begin position="1"/>
        <end position="30"/>
    </location>
</feature>
<dbReference type="InterPro" id="IPR008928">
    <property type="entry name" value="6-hairpin_glycosidase_sf"/>
</dbReference>
<proteinExistence type="predicted"/>
<keyword evidence="8" id="KW-1185">Reference proteome</keyword>
<gene>
    <name evidence="7" type="ORF">A8C56_18320</name>
</gene>
<evidence type="ECO:0000313" key="8">
    <source>
        <dbReference type="Proteomes" id="UP000077667"/>
    </source>
</evidence>
<sequence>MILFCRKTYCCLTLLIALTLVIDTSAQQTAAPTELRVDLVLNTDKVWQNGFVINMDPEEARTNRNIYQTVRIASSRPRFSWVINSGERGAYQTAYQVLVASSAQKLQSGIGDVWNSGRVASDQQLNVEYNGKDLNPNTVYYWKVKIWDNKKISSPFSKTAAFLTDSILKPYQTPYTPLVKSAQQPLVQTRLGNGNSLYDFGKDAFGQLSLVVNAVGDQDTLRIHVGEALDNMGCVEKKPKGTLRYQLLEIPLKKGRHPYCPVFKPAKLNTGPRAIHMPAYIGEVLPFRYVEVEKTNTGVQVINPERYAVNYIFNDTATEFESSDTVLNKVWDLCKYTMKATSFTGFYVDGDRERTPYEADALINQLSHYATDAEYNMAKRSLEYLVYHATWPAEWSLQNLLIAWNDYIYSGDIRTVKNLYAELRPKTLLALARPDGLISTRTGKQDSNFAKSIHLIHFDGKTVLRDIVDWPQRGGVGLPATAMGETDGFEFTDYNSVVNAFHYQALICMEKLAKALGKKEDATFYEHEAAKVKQAFQRSFIDPASGIVKDGEGTTHSSLHANMMALAFGLVPPEIQPNVLSFIQSRGMACSVYGAQFLMDALYDANNAGYGLRLLTATGKRSWYNMIRSGATMTTEAWDTEYKGNQDWNHAWGAAPANIIVGKLMGITPLSPAFGTIAIKPRPGTLSHAGLQLATLRGKVAVVFDQQATFFRLQTRLPANTQGVVYLPRRSASDVLLRNGKRIVGLPDGDFWMVKEVRAGRDVWEVHYHQAN</sequence>
<dbReference type="KEGG" id="nia:A8C56_18320"/>
<evidence type="ECO:0000259" key="5">
    <source>
        <dbReference type="Pfam" id="PF17389"/>
    </source>
</evidence>
<dbReference type="InterPro" id="IPR012341">
    <property type="entry name" value="6hp_glycosidase-like_sf"/>
</dbReference>
<dbReference type="Pfam" id="PF25788">
    <property type="entry name" value="Ig_Rha78A_N"/>
    <property type="match status" value="1"/>
</dbReference>
<dbReference type="EMBL" id="CP015772">
    <property type="protein sequence ID" value="ANH82669.1"/>
    <property type="molecule type" value="Genomic_DNA"/>
</dbReference>
<dbReference type="Pfam" id="PF17389">
    <property type="entry name" value="Bac_rhamnosid6H"/>
    <property type="match status" value="1"/>
</dbReference>
<comment type="catalytic activity">
    <reaction evidence="1">
        <text>Hydrolysis of terminal non-reducing alpha-L-rhamnose residues in alpha-L-rhamnosides.</text>
        <dbReference type="EC" id="3.2.1.40"/>
    </reaction>
</comment>
<dbReference type="InterPro" id="IPR035396">
    <property type="entry name" value="Bac_rhamnosid6H"/>
</dbReference>
<dbReference type="STRING" id="1176587.A8C56_18320"/>
<feature type="domain" description="Alpha-L-rhamnosidase C-terminal" evidence="6">
    <location>
        <begin position="666"/>
        <end position="733"/>
    </location>
</feature>
<feature type="domain" description="Alpha-L-rhamnosidase six-hairpin glycosidase" evidence="5">
    <location>
        <begin position="317"/>
        <end position="659"/>
    </location>
</feature>
<dbReference type="InterPro" id="IPR013783">
    <property type="entry name" value="Ig-like_fold"/>
</dbReference>
<evidence type="ECO:0000256" key="1">
    <source>
        <dbReference type="ARBA" id="ARBA00001445"/>
    </source>
</evidence>
<dbReference type="Gene3D" id="2.60.420.10">
    <property type="entry name" value="Maltose phosphorylase, domain 3"/>
    <property type="match status" value="1"/>
</dbReference>
<evidence type="ECO:0000256" key="4">
    <source>
        <dbReference type="SAM" id="SignalP"/>
    </source>
</evidence>
<name>A0A1A9I6I8_9BACT</name>
<dbReference type="AlphaFoldDB" id="A0A1A9I6I8"/>
<evidence type="ECO:0000256" key="2">
    <source>
        <dbReference type="ARBA" id="ARBA00012652"/>
    </source>
</evidence>
<reference evidence="7 8" key="1">
    <citation type="submission" date="2016-05" db="EMBL/GenBank/DDBJ databases">
        <title>Niabella ginsenosidivorans BS26 whole genome sequencing.</title>
        <authorList>
            <person name="Im W.T."/>
            <person name="Siddiqi M.Z."/>
        </authorList>
    </citation>
    <scope>NUCLEOTIDE SEQUENCE [LARGE SCALE GENOMIC DNA]</scope>
    <source>
        <strain evidence="7 8">BS26</strain>
    </source>
</reference>
<dbReference type="PANTHER" id="PTHR33307">
    <property type="entry name" value="ALPHA-RHAMNOSIDASE (EUROFUNG)"/>
    <property type="match status" value="1"/>
</dbReference>
<dbReference type="EC" id="3.2.1.40" evidence="2"/>
<evidence type="ECO:0000259" key="6">
    <source>
        <dbReference type="Pfam" id="PF17390"/>
    </source>
</evidence>
<dbReference type="GO" id="GO:0030596">
    <property type="term" value="F:alpha-L-rhamnosidase activity"/>
    <property type="evidence" value="ECO:0007669"/>
    <property type="project" value="UniProtKB-EC"/>
</dbReference>
<dbReference type="Pfam" id="PF17390">
    <property type="entry name" value="Bac_rhamnosid_C"/>
    <property type="match status" value="1"/>
</dbReference>
<evidence type="ECO:0000256" key="3">
    <source>
        <dbReference type="ARBA" id="ARBA00022801"/>
    </source>
</evidence>
<dbReference type="Gene3D" id="1.50.10.10">
    <property type="match status" value="1"/>
</dbReference>
<dbReference type="Gene3D" id="2.60.40.10">
    <property type="entry name" value="Immunoglobulins"/>
    <property type="match status" value="1"/>
</dbReference>
<dbReference type="SUPFAM" id="SSF48208">
    <property type="entry name" value="Six-hairpin glycosidases"/>
    <property type="match status" value="1"/>
</dbReference>
<organism evidence="7 8">
    <name type="scientific">Niabella ginsenosidivorans</name>
    <dbReference type="NCBI Taxonomy" id="1176587"/>
    <lineage>
        <taxon>Bacteria</taxon>
        <taxon>Pseudomonadati</taxon>
        <taxon>Bacteroidota</taxon>
        <taxon>Chitinophagia</taxon>
        <taxon>Chitinophagales</taxon>
        <taxon>Chitinophagaceae</taxon>
        <taxon>Niabella</taxon>
    </lineage>
</organism>
<evidence type="ECO:0000313" key="7">
    <source>
        <dbReference type="EMBL" id="ANH82669.1"/>
    </source>
</evidence>
<dbReference type="GO" id="GO:0005975">
    <property type="term" value="P:carbohydrate metabolic process"/>
    <property type="evidence" value="ECO:0007669"/>
    <property type="project" value="InterPro"/>
</dbReference>
<protein>
    <recommendedName>
        <fullName evidence="2">alpha-L-rhamnosidase</fullName>
        <ecNumber evidence="2">3.2.1.40</ecNumber>
    </recommendedName>
</protein>
<dbReference type="PANTHER" id="PTHR33307:SF6">
    <property type="entry name" value="ALPHA-RHAMNOSIDASE (EUROFUNG)-RELATED"/>
    <property type="match status" value="1"/>
</dbReference>
<keyword evidence="3" id="KW-0378">Hydrolase</keyword>
<dbReference type="InterPro" id="IPR016007">
    <property type="entry name" value="Alpha_rhamnosid"/>
</dbReference>
<keyword evidence="4" id="KW-0732">Signal</keyword>
<dbReference type="RefSeq" id="WP_067759282.1">
    <property type="nucleotide sequence ID" value="NZ_CP015772.1"/>
</dbReference>
<feature type="chain" id="PRO_5008389948" description="alpha-L-rhamnosidase" evidence="4">
    <location>
        <begin position="31"/>
        <end position="772"/>
    </location>
</feature>
<dbReference type="Proteomes" id="UP000077667">
    <property type="component" value="Chromosome"/>
</dbReference>